<evidence type="ECO:0000256" key="1">
    <source>
        <dbReference type="SAM" id="SignalP"/>
    </source>
</evidence>
<dbReference type="AlphaFoldDB" id="A0A3N4M8W1"/>
<feature type="signal peptide" evidence="1">
    <location>
        <begin position="1"/>
        <end position="18"/>
    </location>
</feature>
<reference evidence="3" key="1">
    <citation type="submission" date="2018-11" db="EMBL/GenBank/DDBJ databases">
        <title>Chitinophaga lutea sp.nov., isolate from arsenic contaminated soil.</title>
        <authorList>
            <person name="Zong Y."/>
        </authorList>
    </citation>
    <scope>NUCLEOTIDE SEQUENCE [LARGE SCALE GENOMIC DNA]</scope>
    <source>
        <strain evidence="3">YLT18</strain>
    </source>
</reference>
<evidence type="ECO:0000313" key="2">
    <source>
        <dbReference type="EMBL" id="RPD40072.1"/>
    </source>
</evidence>
<protein>
    <recommendedName>
        <fullName evidence="4">DUF4350 domain-containing protein</fullName>
    </recommendedName>
</protein>
<proteinExistence type="predicted"/>
<gene>
    <name evidence="2" type="ORF">EG028_15560</name>
</gene>
<evidence type="ECO:0008006" key="4">
    <source>
        <dbReference type="Google" id="ProtNLM"/>
    </source>
</evidence>
<sequence>MKAILIALFMPLSMAASAQKMLLDSYFNNEQKKDAGGQMRSWHYKWEETAMSGFSILGQEFLRNGADTATLYAAPTAGNLQGAAVYIIVDADNEKENPSPNFISPADISAIEQWVKKGGVLVLMGNDSANAELTRFSALAERFGISFTKRSRNMVKGKEFATGAVHIPAGNEVFPSIKKVYLKEVSILEVKSPAKALITEGADVIMAVAGVGKGTVFAVGDPWLYNEYTDGTRIPAEYENAGAVKDLVKWLLKQVHR</sequence>
<feature type="chain" id="PRO_5018178039" description="DUF4350 domain-containing protein" evidence="1">
    <location>
        <begin position="19"/>
        <end position="257"/>
    </location>
</feature>
<accession>A0A3N4M8W1</accession>
<comment type="caution">
    <text evidence="2">The sequence shown here is derived from an EMBL/GenBank/DDBJ whole genome shotgun (WGS) entry which is preliminary data.</text>
</comment>
<organism evidence="2 3">
    <name type="scientific">Chitinophaga barathri</name>
    <dbReference type="NCBI Taxonomy" id="1647451"/>
    <lineage>
        <taxon>Bacteria</taxon>
        <taxon>Pseudomonadati</taxon>
        <taxon>Bacteroidota</taxon>
        <taxon>Chitinophagia</taxon>
        <taxon>Chitinophagales</taxon>
        <taxon>Chitinophagaceae</taxon>
        <taxon>Chitinophaga</taxon>
    </lineage>
</organism>
<evidence type="ECO:0000313" key="3">
    <source>
        <dbReference type="Proteomes" id="UP000279089"/>
    </source>
</evidence>
<keyword evidence="3" id="KW-1185">Reference proteome</keyword>
<dbReference type="EMBL" id="RMBX01000008">
    <property type="protein sequence ID" value="RPD40072.1"/>
    <property type="molecule type" value="Genomic_DNA"/>
</dbReference>
<dbReference type="RefSeq" id="WP_120517447.1">
    <property type="nucleotide sequence ID" value="NZ_QXZY01000009.1"/>
</dbReference>
<dbReference type="OrthoDB" id="6381507at2"/>
<name>A0A3N4M8W1_9BACT</name>
<dbReference type="Proteomes" id="UP000279089">
    <property type="component" value="Unassembled WGS sequence"/>
</dbReference>
<dbReference type="Gene3D" id="3.40.50.880">
    <property type="match status" value="1"/>
</dbReference>
<dbReference type="SUPFAM" id="SSF52317">
    <property type="entry name" value="Class I glutamine amidotransferase-like"/>
    <property type="match status" value="1"/>
</dbReference>
<keyword evidence="1" id="KW-0732">Signal</keyword>
<dbReference type="InterPro" id="IPR029062">
    <property type="entry name" value="Class_I_gatase-like"/>
</dbReference>